<keyword evidence="1" id="KW-0812">Transmembrane</keyword>
<feature type="domain" description="Sodium symporter small subunit" evidence="2">
    <location>
        <begin position="5"/>
        <end position="81"/>
    </location>
</feature>
<dbReference type="KEGG" id="drt:Dret_2480"/>
<dbReference type="RefSeq" id="WP_015752896.1">
    <property type="nucleotide sequence ID" value="NC_013223.1"/>
</dbReference>
<dbReference type="AlphaFoldDB" id="C8X5R5"/>
<proteinExistence type="predicted"/>
<dbReference type="NCBIfam" id="TIGR03647">
    <property type="entry name" value="Na_symport_sm"/>
    <property type="match status" value="1"/>
</dbReference>
<sequence>MNTATLYWRQNLRLMAGLLSVWALVSYGCGIFFVVPLNTIRLGGFPLGFWFAQQGSILVFVVLIFVYAWRMNHLDRKYDVHE</sequence>
<evidence type="ECO:0000313" key="3">
    <source>
        <dbReference type="EMBL" id="ACV69762.1"/>
    </source>
</evidence>
<protein>
    <submittedName>
        <fullName evidence="3">Solute symporter protein</fullName>
    </submittedName>
</protein>
<evidence type="ECO:0000256" key="1">
    <source>
        <dbReference type="SAM" id="Phobius"/>
    </source>
</evidence>
<dbReference type="Proteomes" id="UP000001052">
    <property type="component" value="Chromosome"/>
</dbReference>
<reference evidence="3 4" key="2">
    <citation type="journal article" date="2010" name="Stand. Genomic Sci.">
        <title>Complete genome sequence of Desulfohalobium retbaense type strain (HR(100)).</title>
        <authorList>
            <person name="Spring S."/>
            <person name="Nolan M."/>
            <person name="Lapidus A."/>
            <person name="Glavina Del Rio T."/>
            <person name="Copeland A."/>
            <person name="Tice H."/>
            <person name="Cheng J.F."/>
            <person name="Lucas S."/>
            <person name="Land M."/>
            <person name="Chen F."/>
            <person name="Bruce D."/>
            <person name="Goodwin L."/>
            <person name="Pitluck S."/>
            <person name="Ivanova N."/>
            <person name="Mavromatis K."/>
            <person name="Mikhailova N."/>
            <person name="Pati A."/>
            <person name="Chen A."/>
            <person name="Palaniappan K."/>
            <person name="Hauser L."/>
            <person name="Chang Y.J."/>
            <person name="Jeffries C.D."/>
            <person name="Munk C."/>
            <person name="Kiss H."/>
            <person name="Chain P."/>
            <person name="Han C."/>
            <person name="Brettin T."/>
            <person name="Detter J.C."/>
            <person name="Schuler E."/>
            <person name="Goker M."/>
            <person name="Rohde M."/>
            <person name="Bristow J."/>
            <person name="Eisen J.A."/>
            <person name="Markowitz V."/>
            <person name="Hugenholtz P."/>
            <person name="Kyrpides N.C."/>
            <person name="Klenk H.P."/>
        </authorList>
    </citation>
    <scope>NUCLEOTIDE SEQUENCE [LARGE SCALE GENOMIC DNA]</scope>
    <source>
        <strain evidence="3 4">DSM 5692</strain>
    </source>
</reference>
<dbReference type="OrthoDB" id="9797746at2"/>
<dbReference type="STRING" id="485915.Dret_2480"/>
<evidence type="ECO:0000259" key="2">
    <source>
        <dbReference type="Pfam" id="PF13937"/>
    </source>
</evidence>
<keyword evidence="1" id="KW-0472">Membrane</keyword>
<keyword evidence="1" id="KW-1133">Transmembrane helix</keyword>
<dbReference type="Pfam" id="PF13937">
    <property type="entry name" value="DUF4212"/>
    <property type="match status" value="1"/>
</dbReference>
<gene>
    <name evidence="3" type="ordered locus">Dret_2480</name>
</gene>
<dbReference type="EMBL" id="CP001734">
    <property type="protein sequence ID" value="ACV69762.1"/>
    <property type="molecule type" value="Genomic_DNA"/>
</dbReference>
<accession>C8X5R5</accession>
<feature type="transmembrane region" description="Helical" evidence="1">
    <location>
        <begin position="47"/>
        <end position="69"/>
    </location>
</feature>
<reference evidence="4" key="1">
    <citation type="submission" date="2009-09" db="EMBL/GenBank/DDBJ databases">
        <title>The complete chromosome of Desulfohalobium retbaense DSM 5692.</title>
        <authorList>
            <consortium name="US DOE Joint Genome Institute (JGI-PGF)"/>
            <person name="Lucas S."/>
            <person name="Copeland A."/>
            <person name="Lapidus A."/>
            <person name="Glavina del Rio T."/>
            <person name="Dalin E."/>
            <person name="Tice H."/>
            <person name="Bruce D."/>
            <person name="Goodwin L."/>
            <person name="Pitluck S."/>
            <person name="Kyrpides N."/>
            <person name="Mavromatis K."/>
            <person name="Ivanova N."/>
            <person name="Mikhailova N."/>
            <person name="Munk A.C."/>
            <person name="Brettin T."/>
            <person name="Detter J.C."/>
            <person name="Han C."/>
            <person name="Tapia R."/>
            <person name="Larimer F."/>
            <person name="Land M."/>
            <person name="Hauser L."/>
            <person name="Markowitz V."/>
            <person name="Cheng J.-F."/>
            <person name="Hugenholtz P."/>
            <person name="Woyke T."/>
            <person name="Wu D."/>
            <person name="Spring S."/>
            <person name="Klenk H.-P."/>
            <person name="Eisen J.A."/>
        </authorList>
    </citation>
    <scope>NUCLEOTIDE SEQUENCE [LARGE SCALE GENOMIC DNA]</scope>
    <source>
        <strain evidence="4">DSM 5692</strain>
    </source>
</reference>
<keyword evidence="4" id="KW-1185">Reference proteome</keyword>
<dbReference type="HOGENOM" id="CLU_140854_4_1_7"/>
<feature type="transmembrane region" description="Helical" evidence="1">
    <location>
        <begin position="12"/>
        <end position="35"/>
    </location>
</feature>
<organism evidence="3 4">
    <name type="scientific">Desulfohalobium retbaense (strain ATCC 49708 / DSM 5692 / JCM 16813 / HR100)</name>
    <dbReference type="NCBI Taxonomy" id="485915"/>
    <lineage>
        <taxon>Bacteria</taxon>
        <taxon>Pseudomonadati</taxon>
        <taxon>Thermodesulfobacteriota</taxon>
        <taxon>Desulfovibrionia</taxon>
        <taxon>Desulfovibrionales</taxon>
        <taxon>Desulfohalobiaceae</taxon>
        <taxon>Desulfohalobium</taxon>
    </lineage>
</organism>
<dbReference type="InterPro" id="IPR019886">
    <property type="entry name" value="Na_symporter_ssu"/>
</dbReference>
<dbReference type="eggNOG" id="COG4327">
    <property type="taxonomic scope" value="Bacteria"/>
</dbReference>
<evidence type="ECO:0000313" key="4">
    <source>
        <dbReference type="Proteomes" id="UP000001052"/>
    </source>
</evidence>
<name>C8X5R5_DESRD</name>